<accession>A0A0F9P0T2</accession>
<name>A0A0F9P0T2_9ZZZZ</name>
<gene>
    <name evidence="1" type="ORF">LCGC14_0960410</name>
</gene>
<evidence type="ECO:0000313" key="1">
    <source>
        <dbReference type="EMBL" id="KKN17982.1"/>
    </source>
</evidence>
<reference evidence="1" key="1">
    <citation type="journal article" date="2015" name="Nature">
        <title>Complex archaea that bridge the gap between prokaryotes and eukaryotes.</title>
        <authorList>
            <person name="Spang A."/>
            <person name="Saw J.H."/>
            <person name="Jorgensen S.L."/>
            <person name="Zaremba-Niedzwiedzka K."/>
            <person name="Martijn J."/>
            <person name="Lind A.E."/>
            <person name="van Eijk R."/>
            <person name="Schleper C."/>
            <person name="Guy L."/>
            <person name="Ettema T.J."/>
        </authorList>
    </citation>
    <scope>NUCLEOTIDE SEQUENCE</scope>
</reference>
<protein>
    <submittedName>
        <fullName evidence="1">Uncharacterized protein</fullName>
    </submittedName>
</protein>
<comment type="caution">
    <text evidence="1">The sequence shown here is derived from an EMBL/GenBank/DDBJ whole genome shotgun (WGS) entry which is preliminary data.</text>
</comment>
<proteinExistence type="predicted"/>
<organism evidence="1">
    <name type="scientific">marine sediment metagenome</name>
    <dbReference type="NCBI Taxonomy" id="412755"/>
    <lineage>
        <taxon>unclassified sequences</taxon>
        <taxon>metagenomes</taxon>
        <taxon>ecological metagenomes</taxon>
    </lineage>
</organism>
<dbReference type="AlphaFoldDB" id="A0A0F9P0T2"/>
<dbReference type="EMBL" id="LAZR01003471">
    <property type="protein sequence ID" value="KKN17982.1"/>
    <property type="molecule type" value="Genomic_DNA"/>
</dbReference>
<sequence>MSESSDAAIRAYDALYAKCWHEPATKDQICGIIDFETGLPEKIKALADLGVQTEKQSAIVEELVEAGSELLEALDRNNRPQIIRTLTKLEIAIAKGVKC</sequence>